<dbReference type="RefSeq" id="WP_154467611.1">
    <property type="nucleotide sequence ID" value="NZ_VUMI01000061.1"/>
</dbReference>
<name>A0A6N7WNK7_9FIRM</name>
<dbReference type="AlphaFoldDB" id="A0A6N7WNK7"/>
<evidence type="ECO:0000313" key="1">
    <source>
        <dbReference type="EMBL" id="MSS91274.1"/>
    </source>
</evidence>
<evidence type="ECO:0000313" key="2">
    <source>
        <dbReference type="Proteomes" id="UP000436047"/>
    </source>
</evidence>
<dbReference type="Pfam" id="PF14205">
    <property type="entry name" value="Cys_rich_KTR"/>
    <property type="match status" value="1"/>
</dbReference>
<accession>A0A6N7WNK7</accession>
<proteinExistence type="predicted"/>
<keyword evidence="2" id="KW-1185">Reference proteome</keyword>
<dbReference type="InterPro" id="IPR025957">
    <property type="entry name" value="Cys_rich_KTR"/>
</dbReference>
<dbReference type="Proteomes" id="UP000436047">
    <property type="component" value="Unassembled WGS sequence"/>
</dbReference>
<dbReference type="EMBL" id="VUMI01000061">
    <property type="protein sequence ID" value="MSS91274.1"/>
    <property type="molecule type" value="Genomic_DNA"/>
</dbReference>
<dbReference type="GeneID" id="86057421"/>
<sequence length="55" mass="6545">MGNTYWISCPRCGYKHFIKRRKDTVLINFPAWCKGCKKEYNISIRAKEPEFESLS</sequence>
<protein>
    <submittedName>
        <fullName evidence="1">Conjugal transfer protein</fullName>
    </submittedName>
</protein>
<gene>
    <name evidence="1" type="ORF">FYJ45_24475</name>
</gene>
<reference evidence="1 2" key="1">
    <citation type="submission" date="2019-08" db="EMBL/GenBank/DDBJ databases">
        <title>In-depth cultivation of the pig gut microbiome towards novel bacterial diversity and tailored functional studies.</title>
        <authorList>
            <person name="Wylensek D."/>
            <person name="Hitch T.C.A."/>
            <person name="Clavel T."/>
        </authorList>
    </citation>
    <scope>NUCLEOTIDE SEQUENCE [LARGE SCALE GENOMIC DNA]</scope>
    <source>
        <strain evidence="1 2">WCA-389-WT-23B</strain>
    </source>
</reference>
<organism evidence="1 2">
    <name type="scientific">Eisenbergiella porci</name>
    <dbReference type="NCBI Taxonomy" id="2652274"/>
    <lineage>
        <taxon>Bacteria</taxon>
        <taxon>Bacillati</taxon>
        <taxon>Bacillota</taxon>
        <taxon>Clostridia</taxon>
        <taxon>Lachnospirales</taxon>
        <taxon>Lachnospiraceae</taxon>
        <taxon>Eisenbergiella</taxon>
    </lineage>
</organism>
<comment type="caution">
    <text evidence="1">The sequence shown here is derived from an EMBL/GenBank/DDBJ whole genome shotgun (WGS) entry which is preliminary data.</text>
</comment>